<proteinExistence type="predicted"/>
<name>A0ABR4TNG6_9PROT</name>
<gene>
    <name evidence="2" type="ORF">SMB34_18155</name>
</gene>
<dbReference type="RefSeq" id="WP_156962671.1">
    <property type="nucleotide sequence ID" value="NZ_AUNC01000018.1"/>
</dbReference>
<dbReference type="Proteomes" id="UP000027463">
    <property type="component" value="Unassembled WGS sequence"/>
</dbReference>
<evidence type="ECO:0000313" key="3">
    <source>
        <dbReference type="Proteomes" id="UP000027463"/>
    </source>
</evidence>
<keyword evidence="1" id="KW-1133">Transmembrane helix</keyword>
<comment type="caution">
    <text evidence="2">The sequence shown here is derived from an EMBL/GenBank/DDBJ whole genome shotgun (WGS) entry which is preliminary data.</text>
</comment>
<organism evidence="2 3">
    <name type="scientific">Thalassospira permensis NBRC 106175</name>
    <dbReference type="NCBI Taxonomy" id="1353532"/>
    <lineage>
        <taxon>Bacteria</taxon>
        <taxon>Pseudomonadati</taxon>
        <taxon>Pseudomonadota</taxon>
        <taxon>Alphaproteobacteria</taxon>
        <taxon>Rhodospirillales</taxon>
        <taxon>Thalassospiraceae</taxon>
        <taxon>Thalassospira</taxon>
    </lineage>
</organism>
<keyword evidence="1" id="KW-0472">Membrane</keyword>
<reference evidence="2 3" key="1">
    <citation type="submission" date="2013-07" db="EMBL/GenBank/DDBJ databases">
        <title>Thalassospira permensis NBRC 106175 Genome Sequencing.</title>
        <authorList>
            <person name="Lai Q."/>
            <person name="Shao Z."/>
        </authorList>
    </citation>
    <scope>NUCLEOTIDE SEQUENCE [LARGE SCALE GENOMIC DNA]</scope>
    <source>
        <strain evidence="2 3">NBRC 106175</strain>
    </source>
</reference>
<dbReference type="EMBL" id="AUNC01000018">
    <property type="protein sequence ID" value="KEO56926.1"/>
    <property type="molecule type" value="Genomic_DNA"/>
</dbReference>
<keyword evidence="3" id="KW-1185">Reference proteome</keyword>
<evidence type="ECO:0000313" key="2">
    <source>
        <dbReference type="EMBL" id="KEO56926.1"/>
    </source>
</evidence>
<protein>
    <submittedName>
        <fullName evidence="2">Uncharacterized protein</fullName>
    </submittedName>
</protein>
<evidence type="ECO:0000256" key="1">
    <source>
        <dbReference type="SAM" id="Phobius"/>
    </source>
</evidence>
<sequence>MFGEPPKERRRFWLFFIAAMLVIVGSERLWAFLPSEVPPGLAFDEFNKRCVVNVDDFSVLANDVEIAPYLIDGERMKAAFSEGKAYAWQYEHKSYDEFSVLLSVTENSTCTVLMSGQGFDTMKSALESGLDGRIKQIDLPPERPGTVSYVLFDESGFTRRAIIVLTPVAKKGFDFGVALVKPVNSHFRDGTTLDDYSVFEK</sequence>
<feature type="transmembrane region" description="Helical" evidence="1">
    <location>
        <begin position="12"/>
        <end position="33"/>
    </location>
</feature>
<accession>A0ABR4TNG6</accession>
<keyword evidence="1" id="KW-0812">Transmembrane</keyword>